<keyword evidence="4" id="KW-1185">Reference proteome</keyword>
<dbReference type="Gene3D" id="3.40.50.850">
    <property type="entry name" value="Isochorismatase-like"/>
    <property type="match status" value="1"/>
</dbReference>
<evidence type="ECO:0000259" key="2">
    <source>
        <dbReference type="Pfam" id="PF00857"/>
    </source>
</evidence>
<evidence type="ECO:0000313" key="4">
    <source>
        <dbReference type="Proteomes" id="UP000529637"/>
    </source>
</evidence>
<dbReference type="InterPro" id="IPR050272">
    <property type="entry name" value="Isochorismatase-like_hydrls"/>
</dbReference>
<dbReference type="PRINTS" id="PR01398">
    <property type="entry name" value="ISCHRISMTASE"/>
</dbReference>
<keyword evidence="1 3" id="KW-0378">Hydrolase</keyword>
<dbReference type="Pfam" id="PF00857">
    <property type="entry name" value="Isochorismatase"/>
    <property type="match status" value="1"/>
</dbReference>
<dbReference type="InterPro" id="IPR000868">
    <property type="entry name" value="Isochorismatase-like_dom"/>
</dbReference>
<evidence type="ECO:0000313" key="3">
    <source>
        <dbReference type="EMBL" id="NUZ06017.1"/>
    </source>
</evidence>
<dbReference type="PANTHER" id="PTHR43540:SF6">
    <property type="entry name" value="ISOCHORISMATASE-LIKE DOMAIN-CONTAINING PROTEIN"/>
    <property type="match status" value="1"/>
</dbReference>
<sequence>MPEEVERTPLAEDEAPGATALLIIDMLSNWKFPDADRLLESALPAAERIAALKARCRANRIPVIYANDNHGRWRSDFREVVAQARAEANGGGRIGDLLAPDADDYFVLKPKHSGFYATPLDLLLRHLRACKLVVTGVASDQCVLYTAADARMRDYEVTVPRDCSATQSAERHEQALRHFEGALCVATTASADLELPRPE</sequence>
<dbReference type="CDD" id="cd00431">
    <property type="entry name" value="cysteine_hydrolases"/>
    <property type="match status" value="1"/>
</dbReference>
<gene>
    <name evidence="3" type="ORF">HQN59_09600</name>
</gene>
<dbReference type="Proteomes" id="UP000529637">
    <property type="component" value="Unassembled WGS sequence"/>
</dbReference>
<dbReference type="GO" id="GO:0008908">
    <property type="term" value="F:isochorismatase activity"/>
    <property type="evidence" value="ECO:0007669"/>
    <property type="project" value="InterPro"/>
</dbReference>
<dbReference type="PANTHER" id="PTHR43540">
    <property type="entry name" value="PEROXYUREIDOACRYLATE/UREIDOACRYLATE AMIDOHYDROLASE-RELATED"/>
    <property type="match status" value="1"/>
</dbReference>
<feature type="domain" description="Isochorismatase-like" evidence="2">
    <location>
        <begin position="19"/>
        <end position="188"/>
    </location>
</feature>
<dbReference type="SUPFAM" id="SSF52499">
    <property type="entry name" value="Isochorismatase-like hydrolases"/>
    <property type="match status" value="1"/>
</dbReference>
<dbReference type="RefSeq" id="WP_176068596.1">
    <property type="nucleotide sequence ID" value="NZ_JABWMJ010000004.1"/>
</dbReference>
<proteinExistence type="predicted"/>
<dbReference type="InterPro" id="IPR016291">
    <property type="entry name" value="Isochorismatase"/>
</dbReference>
<evidence type="ECO:0000256" key="1">
    <source>
        <dbReference type="ARBA" id="ARBA00022801"/>
    </source>
</evidence>
<reference evidence="3 4" key="1">
    <citation type="submission" date="2020-06" db="EMBL/GenBank/DDBJ databases">
        <title>Schlegella sp. ID0723 isolated from air conditioner.</title>
        <authorList>
            <person name="Kim D.Y."/>
            <person name="Kim D.-U."/>
        </authorList>
    </citation>
    <scope>NUCLEOTIDE SEQUENCE [LARGE SCALE GENOMIC DNA]</scope>
    <source>
        <strain evidence="3 4">ID0723</strain>
    </source>
</reference>
<dbReference type="InterPro" id="IPR036380">
    <property type="entry name" value="Isochorismatase-like_sf"/>
</dbReference>
<name>A0A7Y6TWH3_9BURK</name>
<protein>
    <submittedName>
        <fullName evidence="3">Cysteine hydrolase</fullName>
    </submittedName>
</protein>
<dbReference type="AlphaFoldDB" id="A0A7Y6TWH3"/>
<comment type="caution">
    <text evidence="3">The sequence shown here is derived from an EMBL/GenBank/DDBJ whole genome shotgun (WGS) entry which is preliminary data.</text>
</comment>
<dbReference type="EMBL" id="JABWMJ010000004">
    <property type="protein sequence ID" value="NUZ06017.1"/>
    <property type="molecule type" value="Genomic_DNA"/>
</dbReference>
<organism evidence="3 4">
    <name type="scientific">Piscinibacter koreensis</name>
    <dbReference type="NCBI Taxonomy" id="2742824"/>
    <lineage>
        <taxon>Bacteria</taxon>
        <taxon>Pseudomonadati</taxon>
        <taxon>Pseudomonadota</taxon>
        <taxon>Betaproteobacteria</taxon>
        <taxon>Burkholderiales</taxon>
        <taxon>Sphaerotilaceae</taxon>
        <taxon>Piscinibacter</taxon>
    </lineage>
</organism>
<accession>A0A7Y6TWH3</accession>